<protein>
    <recommendedName>
        <fullName evidence="11">Probable nicotinate-nucleotide adenylyltransferase</fullName>
        <ecNumber evidence="11">2.7.7.18</ecNumber>
    </recommendedName>
    <alternativeName>
        <fullName evidence="11">Deamido-NAD(+) diphosphorylase</fullName>
    </alternativeName>
    <alternativeName>
        <fullName evidence="11">Deamido-NAD(+) pyrophosphorylase</fullName>
    </alternativeName>
    <alternativeName>
        <fullName evidence="11">Nicotinate mononucleotide adenylyltransferase</fullName>
        <shortName evidence="11">NaMN adenylyltransferase</shortName>
    </alternativeName>
</protein>
<dbReference type="CDD" id="cd02165">
    <property type="entry name" value="NMNAT"/>
    <property type="match status" value="1"/>
</dbReference>
<comment type="catalytic activity">
    <reaction evidence="10 11">
        <text>nicotinate beta-D-ribonucleotide + ATP + H(+) = deamido-NAD(+) + diphosphate</text>
        <dbReference type="Rhea" id="RHEA:22860"/>
        <dbReference type="ChEBI" id="CHEBI:15378"/>
        <dbReference type="ChEBI" id="CHEBI:30616"/>
        <dbReference type="ChEBI" id="CHEBI:33019"/>
        <dbReference type="ChEBI" id="CHEBI:57502"/>
        <dbReference type="ChEBI" id="CHEBI:58437"/>
        <dbReference type="EC" id="2.7.7.18"/>
    </reaction>
</comment>
<dbReference type="SUPFAM" id="SSF52374">
    <property type="entry name" value="Nucleotidylyl transferase"/>
    <property type="match status" value="1"/>
</dbReference>
<gene>
    <name evidence="11" type="primary">nadD</name>
    <name evidence="14" type="ordered locus">Acid345_0021</name>
</gene>
<dbReference type="PANTHER" id="PTHR39321:SF3">
    <property type="entry name" value="PHOSPHOPANTETHEINE ADENYLYLTRANSFERASE"/>
    <property type="match status" value="1"/>
</dbReference>
<evidence type="ECO:0000259" key="13">
    <source>
        <dbReference type="Pfam" id="PF01467"/>
    </source>
</evidence>
<dbReference type="KEGG" id="aba:Acid345_0021"/>
<feature type="region of interest" description="Disordered" evidence="12">
    <location>
        <begin position="230"/>
        <end position="258"/>
    </location>
</feature>
<dbReference type="NCBIfam" id="TIGR00482">
    <property type="entry name" value="nicotinate (nicotinamide) nucleotide adenylyltransferase"/>
    <property type="match status" value="1"/>
</dbReference>
<evidence type="ECO:0000256" key="12">
    <source>
        <dbReference type="SAM" id="MobiDB-lite"/>
    </source>
</evidence>
<keyword evidence="6 11" id="KW-0548">Nucleotidyltransferase</keyword>
<evidence type="ECO:0000256" key="11">
    <source>
        <dbReference type="HAMAP-Rule" id="MF_00244"/>
    </source>
</evidence>
<keyword evidence="8 11" id="KW-0067">ATP-binding</keyword>
<evidence type="ECO:0000256" key="9">
    <source>
        <dbReference type="ARBA" id="ARBA00023027"/>
    </source>
</evidence>
<dbReference type="Gene3D" id="3.40.50.620">
    <property type="entry name" value="HUPs"/>
    <property type="match status" value="1"/>
</dbReference>
<dbReference type="InterPro" id="IPR005248">
    <property type="entry name" value="NadD/NMNAT"/>
</dbReference>
<reference evidence="14 15" key="1">
    <citation type="journal article" date="2009" name="Appl. Environ. Microbiol.">
        <title>Three genomes from the phylum Acidobacteria provide insight into the lifestyles of these microorganisms in soils.</title>
        <authorList>
            <person name="Ward N.L."/>
            <person name="Challacombe J.F."/>
            <person name="Janssen P.H."/>
            <person name="Henrissat B."/>
            <person name="Coutinho P.M."/>
            <person name="Wu M."/>
            <person name="Xie G."/>
            <person name="Haft D.H."/>
            <person name="Sait M."/>
            <person name="Badger J."/>
            <person name="Barabote R.D."/>
            <person name="Bradley B."/>
            <person name="Brettin T.S."/>
            <person name="Brinkac L.M."/>
            <person name="Bruce D."/>
            <person name="Creasy T."/>
            <person name="Daugherty S.C."/>
            <person name="Davidsen T.M."/>
            <person name="DeBoy R.T."/>
            <person name="Detter J.C."/>
            <person name="Dodson R.J."/>
            <person name="Durkin A.S."/>
            <person name="Ganapathy A."/>
            <person name="Gwinn-Giglio M."/>
            <person name="Han C.S."/>
            <person name="Khouri H."/>
            <person name="Kiss H."/>
            <person name="Kothari S.P."/>
            <person name="Madupu R."/>
            <person name="Nelson K.E."/>
            <person name="Nelson W.C."/>
            <person name="Paulsen I."/>
            <person name="Penn K."/>
            <person name="Ren Q."/>
            <person name="Rosovitz M.J."/>
            <person name="Selengut J.D."/>
            <person name="Shrivastava S."/>
            <person name="Sullivan S.A."/>
            <person name="Tapia R."/>
            <person name="Thompson L.S."/>
            <person name="Watkins K.L."/>
            <person name="Yang Q."/>
            <person name="Yu C."/>
            <person name="Zafar N."/>
            <person name="Zhou L."/>
            <person name="Kuske C.R."/>
        </authorList>
    </citation>
    <scope>NUCLEOTIDE SEQUENCE [LARGE SCALE GENOMIC DNA]</scope>
    <source>
        <strain evidence="14 15">Ellin345</strain>
    </source>
</reference>
<evidence type="ECO:0000256" key="1">
    <source>
        <dbReference type="ARBA" id="ARBA00002324"/>
    </source>
</evidence>
<evidence type="ECO:0000256" key="8">
    <source>
        <dbReference type="ARBA" id="ARBA00022840"/>
    </source>
</evidence>
<dbReference type="HAMAP" id="MF_00244">
    <property type="entry name" value="NaMN_adenylyltr"/>
    <property type="match status" value="1"/>
</dbReference>
<keyword evidence="15" id="KW-1185">Reference proteome</keyword>
<dbReference type="EMBL" id="CP000360">
    <property type="protein sequence ID" value="ABF39026.1"/>
    <property type="molecule type" value="Genomic_DNA"/>
</dbReference>
<dbReference type="Proteomes" id="UP000002432">
    <property type="component" value="Chromosome"/>
</dbReference>
<name>Q1IVS4_KORVE</name>
<comment type="function">
    <text evidence="1 11">Catalyzes the reversible adenylation of nicotinate mononucleotide (NaMN) to nicotinic acid adenine dinucleotide (NaAD).</text>
</comment>
<dbReference type="InterPro" id="IPR014729">
    <property type="entry name" value="Rossmann-like_a/b/a_fold"/>
</dbReference>
<comment type="similarity">
    <text evidence="3 11">Belongs to the NadD family.</text>
</comment>
<evidence type="ECO:0000256" key="5">
    <source>
        <dbReference type="ARBA" id="ARBA00022679"/>
    </source>
</evidence>
<comment type="pathway">
    <text evidence="2 11">Cofactor biosynthesis; NAD(+) biosynthesis; deamido-NAD(+) from nicotinate D-ribonucleotide: step 1/1.</text>
</comment>
<evidence type="ECO:0000256" key="7">
    <source>
        <dbReference type="ARBA" id="ARBA00022741"/>
    </source>
</evidence>
<organism evidence="14 15">
    <name type="scientific">Koribacter versatilis (strain Ellin345)</name>
    <dbReference type="NCBI Taxonomy" id="204669"/>
    <lineage>
        <taxon>Bacteria</taxon>
        <taxon>Pseudomonadati</taxon>
        <taxon>Acidobacteriota</taxon>
        <taxon>Terriglobia</taxon>
        <taxon>Terriglobales</taxon>
        <taxon>Candidatus Korobacteraceae</taxon>
        <taxon>Candidatus Korobacter</taxon>
    </lineage>
</organism>
<dbReference type="AlphaFoldDB" id="Q1IVS4"/>
<dbReference type="InterPro" id="IPR004821">
    <property type="entry name" value="Cyt_trans-like"/>
</dbReference>
<dbReference type="EC" id="2.7.7.18" evidence="11"/>
<sequence>MNVALFGGTYDPIHLGHLAVARAAAERFNLKQIHFVPAYIPPHKQKQAISSFGHRYTMISLATAGDPRFIPSLLESPDAIQRSGLDASYSFDTVRRMKSRLKKGDKLYFLIGMDAFADIAKWRNPVEVLRECEFIVANRPGYSLADVVKSLPKELQPTAEGTRPIEREKPRGALKLEGATIHLLEDVNEPVSSTEIRLAVGKRGQALELLVGDAVADYIRKLYLYKPTEPVQDEAGKQKSGLKDRGGLHVVGGREHQD</sequence>
<feature type="compositionally biased region" description="Basic and acidic residues" evidence="12">
    <location>
        <begin position="234"/>
        <end position="258"/>
    </location>
</feature>
<evidence type="ECO:0000313" key="14">
    <source>
        <dbReference type="EMBL" id="ABF39026.1"/>
    </source>
</evidence>
<dbReference type="PANTHER" id="PTHR39321">
    <property type="entry name" value="NICOTINATE-NUCLEOTIDE ADENYLYLTRANSFERASE-RELATED"/>
    <property type="match status" value="1"/>
</dbReference>
<dbReference type="GO" id="GO:0004515">
    <property type="term" value="F:nicotinate-nucleotide adenylyltransferase activity"/>
    <property type="evidence" value="ECO:0007669"/>
    <property type="project" value="UniProtKB-UniRule"/>
</dbReference>
<evidence type="ECO:0000256" key="4">
    <source>
        <dbReference type="ARBA" id="ARBA00022642"/>
    </source>
</evidence>
<evidence type="ECO:0000256" key="6">
    <source>
        <dbReference type="ARBA" id="ARBA00022695"/>
    </source>
</evidence>
<dbReference type="EnsemblBacteria" id="ABF39026">
    <property type="protein sequence ID" value="ABF39026"/>
    <property type="gene ID" value="Acid345_0021"/>
</dbReference>
<dbReference type="STRING" id="204669.Acid345_0021"/>
<dbReference type="OrthoDB" id="5295945at2"/>
<dbReference type="GO" id="GO:0005524">
    <property type="term" value="F:ATP binding"/>
    <property type="evidence" value="ECO:0007669"/>
    <property type="project" value="UniProtKB-KW"/>
</dbReference>
<keyword evidence="7 11" id="KW-0547">Nucleotide-binding</keyword>
<accession>Q1IVS4</accession>
<dbReference type="NCBIfam" id="TIGR00125">
    <property type="entry name" value="cyt_tran_rel"/>
    <property type="match status" value="1"/>
</dbReference>
<dbReference type="Pfam" id="PF01467">
    <property type="entry name" value="CTP_transf_like"/>
    <property type="match status" value="1"/>
</dbReference>
<dbReference type="RefSeq" id="WP_011520828.1">
    <property type="nucleotide sequence ID" value="NC_008009.1"/>
</dbReference>
<dbReference type="UniPathway" id="UPA00253">
    <property type="reaction ID" value="UER00332"/>
</dbReference>
<dbReference type="NCBIfam" id="NF000840">
    <property type="entry name" value="PRK00071.1-3"/>
    <property type="match status" value="1"/>
</dbReference>
<feature type="domain" description="Cytidyltransferase-like" evidence="13">
    <location>
        <begin position="5"/>
        <end position="197"/>
    </location>
</feature>
<keyword evidence="4 11" id="KW-0662">Pyridine nucleotide biosynthesis</keyword>
<evidence type="ECO:0000256" key="2">
    <source>
        <dbReference type="ARBA" id="ARBA00005019"/>
    </source>
</evidence>
<dbReference type="HOGENOM" id="CLU_069765_0_1_0"/>
<evidence type="ECO:0000313" key="15">
    <source>
        <dbReference type="Proteomes" id="UP000002432"/>
    </source>
</evidence>
<dbReference type="eggNOG" id="COG1057">
    <property type="taxonomic scope" value="Bacteria"/>
</dbReference>
<keyword evidence="9 11" id="KW-0520">NAD</keyword>
<evidence type="ECO:0000256" key="10">
    <source>
        <dbReference type="ARBA" id="ARBA00048721"/>
    </source>
</evidence>
<keyword evidence="5 11" id="KW-0808">Transferase</keyword>
<proteinExistence type="inferred from homology"/>
<evidence type="ECO:0000256" key="3">
    <source>
        <dbReference type="ARBA" id="ARBA00009014"/>
    </source>
</evidence>
<dbReference type="GO" id="GO:0009435">
    <property type="term" value="P:NAD+ biosynthetic process"/>
    <property type="evidence" value="ECO:0007669"/>
    <property type="project" value="UniProtKB-UniRule"/>
</dbReference>